<dbReference type="Pfam" id="PF13150">
    <property type="entry name" value="TraL_transposon"/>
    <property type="match status" value="1"/>
</dbReference>
<sequence length="107" mass="12369">MGKTRKWLHYIPDRISDGMRCVCGRMSPDVRLIVVVAMLMGFSALSIYITVSSIYNIGKRRGEQMRIERMRQLELHPGISKDSIHFNHDRKHEREQNGKTAGNGKKE</sequence>
<dbReference type="RefSeq" id="WP_191762942.1">
    <property type="nucleotide sequence ID" value="NZ_JACSPP010000005.1"/>
</dbReference>
<comment type="caution">
    <text evidence="3">The sequence shown here is derived from an EMBL/GenBank/DDBJ whole genome shotgun (WGS) entry which is preliminary data.</text>
</comment>
<dbReference type="InterPro" id="IPR025050">
    <property type="entry name" value="TraL_transposon"/>
</dbReference>
<keyword evidence="4" id="KW-1185">Reference proteome</keyword>
<feature type="region of interest" description="Disordered" evidence="1">
    <location>
        <begin position="81"/>
        <end position="107"/>
    </location>
</feature>
<accession>A0ABR8Y5H2</accession>
<reference evidence="3 4" key="1">
    <citation type="submission" date="2020-08" db="EMBL/GenBank/DDBJ databases">
        <title>A Genomic Blueprint of the Chicken Gut Microbiome.</title>
        <authorList>
            <person name="Gilroy R."/>
            <person name="Ravi A."/>
            <person name="Getino M."/>
            <person name="Pursley I."/>
            <person name="Horton D.L."/>
            <person name="Alikhan N.-F."/>
            <person name="Baker D."/>
            <person name="Gharbi K."/>
            <person name="Hall N."/>
            <person name="Watson M."/>
            <person name="Adriaenssens E.M."/>
            <person name="Foster-Nyarko E."/>
            <person name="Jarju S."/>
            <person name="Secka A."/>
            <person name="Antonio M."/>
            <person name="Oren A."/>
            <person name="Chaudhuri R."/>
            <person name="La Ragione R.M."/>
            <person name="Hildebrand F."/>
            <person name="Pallen M.J."/>
        </authorList>
    </citation>
    <scope>NUCLEOTIDE SEQUENCE [LARGE SCALE GENOMIC DNA]</scope>
    <source>
        <strain evidence="3 4">Sa1CVN1</strain>
    </source>
</reference>
<dbReference type="EMBL" id="JACSPP010000005">
    <property type="protein sequence ID" value="MBD8039386.1"/>
    <property type="molecule type" value="Genomic_DNA"/>
</dbReference>
<feature type="compositionally biased region" description="Basic and acidic residues" evidence="1">
    <location>
        <begin position="82"/>
        <end position="97"/>
    </location>
</feature>
<name>A0ABR8Y5H2_9BACT</name>
<evidence type="ECO:0000256" key="1">
    <source>
        <dbReference type="SAM" id="MobiDB-lite"/>
    </source>
</evidence>
<dbReference type="Proteomes" id="UP000620874">
    <property type="component" value="Unassembled WGS sequence"/>
</dbReference>
<organism evidence="3 4">
    <name type="scientific">Phocaeicola intestinalis</name>
    <dbReference type="NCBI Taxonomy" id="2762212"/>
    <lineage>
        <taxon>Bacteria</taxon>
        <taxon>Pseudomonadati</taxon>
        <taxon>Bacteroidota</taxon>
        <taxon>Bacteroidia</taxon>
        <taxon>Bacteroidales</taxon>
        <taxon>Bacteroidaceae</taxon>
        <taxon>Phocaeicola</taxon>
    </lineage>
</organism>
<protein>
    <submittedName>
        <fullName evidence="3">DUF3989 domain-containing protein</fullName>
    </submittedName>
</protein>
<proteinExistence type="predicted"/>
<evidence type="ECO:0000313" key="4">
    <source>
        <dbReference type="Proteomes" id="UP000620874"/>
    </source>
</evidence>
<keyword evidence="2" id="KW-1133">Transmembrane helix</keyword>
<feature type="transmembrane region" description="Helical" evidence="2">
    <location>
        <begin position="32"/>
        <end position="57"/>
    </location>
</feature>
<keyword evidence="2" id="KW-0472">Membrane</keyword>
<keyword evidence="2" id="KW-0812">Transmembrane</keyword>
<evidence type="ECO:0000256" key="2">
    <source>
        <dbReference type="SAM" id="Phobius"/>
    </source>
</evidence>
<gene>
    <name evidence="3" type="ORF">H9625_02780</name>
</gene>
<evidence type="ECO:0000313" key="3">
    <source>
        <dbReference type="EMBL" id="MBD8039386.1"/>
    </source>
</evidence>